<dbReference type="HAMAP" id="MF_02004">
    <property type="entry name" value="Val_tRNA_synth_type1"/>
    <property type="match status" value="1"/>
</dbReference>
<dbReference type="Gene3D" id="3.40.50.620">
    <property type="entry name" value="HUPs"/>
    <property type="match status" value="2"/>
</dbReference>
<comment type="subcellular location">
    <subcellularLocation>
        <location evidence="1 12">Cytoplasm</location>
    </subcellularLocation>
</comment>
<dbReference type="NCBIfam" id="TIGR00422">
    <property type="entry name" value="valS"/>
    <property type="match status" value="1"/>
</dbReference>
<dbReference type="FunFam" id="1.10.287.380:FF:000001">
    <property type="entry name" value="Valine--tRNA ligase"/>
    <property type="match status" value="1"/>
</dbReference>
<dbReference type="InterPro" id="IPR002303">
    <property type="entry name" value="Valyl-tRNA_ligase"/>
</dbReference>
<dbReference type="EC" id="6.1.1.9" evidence="12"/>
<dbReference type="SUPFAM" id="SSF52374">
    <property type="entry name" value="Nucleotidylyl transferase"/>
    <property type="match status" value="1"/>
</dbReference>
<dbReference type="InterPro" id="IPR010978">
    <property type="entry name" value="tRNA-bd_arm"/>
</dbReference>
<evidence type="ECO:0000259" key="14">
    <source>
        <dbReference type="Pfam" id="PF08264"/>
    </source>
</evidence>
<feature type="binding site" evidence="12">
    <location>
        <position position="545"/>
    </location>
    <ligand>
        <name>ATP</name>
        <dbReference type="ChEBI" id="CHEBI:30616"/>
    </ligand>
</feature>
<dbReference type="CDD" id="cd07962">
    <property type="entry name" value="Anticodon_Ia_Val"/>
    <property type="match status" value="1"/>
</dbReference>
<feature type="domain" description="Methionyl/Valyl/Leucyl/Isoleucyl-tRNA synthetase anticodon-binding" evidence="14">
    <location>
        <begin position="636"/>
        <end position="778"/>
    </location>
</feature>
<evidence type="ECO:0000256" key="9">
    <source>
        <dbReference type="ARBA" id="ARBA00023146"/>
    </source>
</evidence>
<evidence type="ECO:0000256" key="8">
    <source>
        <dbReference type="ARBA" id="ARBA00023054"/>
    </source>
</evidence>
<comment type="subunit">
    <text evidence="2 12">Monomer.</text>
</comment>
<dbReference type="GO" id="GO:0004832">
    <property type="term" value="F:valine-tRNA ligase activity"/>
    <property type="evidence" value="ECO:0007669"/>
    <property type="project" value="UniProtKB-UniRule"/>
</dbReference>
<dbReference type="GO" id="GO:0002161">
    <property type="term" value="F:aminoacyl-tRNA deacylase activity"/>
    <property type="evidence" value="ECO:0007669"/>
    <property type="project" value="InterPro"/>
</dbReference>
<keyword evidence="17" id="KW-1185">Reference proteome</keyword>
<dbReference type="Gene3D" id="1.10.287.380">
    <property type="entry name" value="Valyl-tRNA synthetase, C-terminal domain"/>
    <property type="match status" value="1"/>
</dbReference>
<feature type="domain" description="Aminoacyl-tRNA synthetase class Ia" evidence="13">
    <location>
        <begin position="16"/>
        <end position="579"/>
    </location>
</feature>
<dbReference type="FunFam" id="3.90.740.10:FF:000005">
    <property type="entry name" value="Valine--tRNA ligase, mitochondrial"/>
    <property type="match status" value="1"/>
</dbReference>
<dbReference type="InterPro" id="IPR037118">
    <property type="entry name" value="Val-tRNA_synth_C_sf"/>
</dbReference>
<dbReference type="PANTHER" id="PTHR11946">
    <property type="entry name" value="VALYL-TRNA SYNTHETASES"/>
    <property type="match status" value="1"/>
</dbReference>
<evidence type="ECO:0000313" key="17">
    <source>
        <dbReference type="Proteomes" id="UP000007519"/>
    </source>
</evidence>
<dbReference type="HOGENOM" id="CLU_001493_0_2_10"/>
<dbReference type="AlphaFoldDB" id="H6L1J8"/>
<evidence type="ECO:0000256" key="4">
    <source>
        <dbReference type="ARBA" id="ARBA00022598"/>
    </source>
</evidence>
<dbReference type="SUPFAM" id="SSF47323">
    <property type="entry name" value="Anticodon-binding domain of a subclass of class I aminoacyl-tRNA synthetases"/>
    <property type="match status" value="1"/>
</dbReference>
<evidence type="ECO:0000256" key="2">
    <source>
        <dbReference type="ARBA" id="ARBA00011245"/>
    </source>
</evidence>
<dbReference type="SUPFAM" id="SSF50677">
    <property type="entry name" value="ValRS/IleRS/LeuRS editing domain"/>
    <property type="match status" value="1"/>
</dbReference>
<feature type="short sequence motif" description="'HIGH' region" evidence="12">
    <location>
        <begin position="43"/>
        <end position="53"/>
    </location>
</feature>
<sequence>MELSKHYDAASAEKRWYAHWEEKGYFRSTPDERPAYTIVIPPPNVTGVLHMGHMLNNTIQDVLIRKARLQGFNACWVPGTDHASIATEAKVVKMLREQGIKKSDISREEFLEHAFAWKDKYGGIILDQLKLLGASCDWERSRFTMEPKLSKYVQKVFVDLHKKGLIYRGLRMVNWDPEAKTALSNEEVIHTHEQSKLYHLRYQIEGSEDYVIIATTRPETILGDTAIAVHPNDERYQKLKGKKVLVPIIGRAIPVVFDRYVDQEFGTGALKVTPAHDMNDYEIGQRHDLESIDIFYDNGRMHPNAGLYVGMDRFEVRKQIAKDLKAQGALVKVENYSNKVGRSERTQAVIEPRLKEQWFLKMEGLAATALAAVEKGEVNFFPEHMLNMYRNWLKEENVRDWCISRQLWWGQQIPAYYGPNGEIVVAESLEDALAQLQADGKEYSAEDLTQDEDVVDTWFSSWLWPMAVFDGFDNPEELRYYYPTQVLVTGWDIMFFWVARMIMAGYEWAPELLGENLAQEKGVQPFESVYFTGMVRDKLRRKMSKSLGNSPDSIELIKKYGADGVRFGILSCAAAGNDVIFDAPFADKAKTAIKNESKLCEQGRNFCNKLWNALRLLEGWEQSEKATPKESELAMRWIEQKMAQTLEQLNASFAEYRLSEALMTLYNFIWGDFCSWYLELIKPAYGDSIDKKTYAFSIDIFEQMMILLHPFMPFISEEIWSKLRERAAGEDCVVAKWPEVGQYDQQFLQEVENMQEVVKNIREQRAKNQLPIKEELELLLRKSTTADQLLALEGWAEAVSKLGFLKRFELVQEEVEASSFLVGPDQYYLLFDKKIDLAAEKERLEKELSYSQGFIKGIMKKLGNERFVNNAPAKVVELERKKLADHEAKVQLLEEELKKLN</sequence>
<dbReference type="InterPro" id="IPR009080">
    <property type="entry name" value="tRNAsynth_Ia_anticodon-bd"/>
</dbReference>
<dbReference type="SUPFAM" id="SSF46589">
    <property type="entry name" value="tRNA-binding arm"/>
    <property type="match status" value="1"/>
</dbReference>
<dbReference type="PANTHER" id="PTHR11946:SF109">
    <property type="entry name" value="VALINE--TRNA LIGASE"/>
    <property type="match status" value="1"/>
</dbReference>
<dbReference type="PROSITE" id="PS00178">
    <property type="entry name" value="AA_TRNA_LIGASE_I"/>
    <property type="match status" value="1"/>
</dbReference>
<dbReference type="GO" id="GO:0005829">
    <property type="term" value="C:cytosol"/>
    <property type="evidence" value="ECO:0007669"/>
    <property type="project" value="TreeGrafter"/>
</dbReference>
<dbReference type="Pfam" id="PF00133">
    <property type="entry name" value="tRNA-synt_1"/>
    <property type="match status" value="1"/>
</dbReference>
<feature type="short sequence motif" description="'KMSKS' region" evidence="12">
    <location>
        <begin position="542"/>
        <end position="546"/>
    </location>
</feature>
<keyword evidence="8 12" id="KW-0175">Coiled coil</keyword>
<dbReference type="InterPro" id="IPR014729">
    <property type="entry name" value="Rossmann-like_a/b/a_fold"/>
</dbReference>
<evidence type="ECO:0000256" key="1">
    <source>
        <dbReference type="ARBA" id="ARBA00004496"/>
    </source>
</evidence>
<dbReference type="eggNOG" id="COG0525">
    <property type="taxonomic scope" value="Bacteria"/>
</dbReference>
<reference evidence="16 17" key="1">
    <citation type="journal article" date="2012" name="Stand. Genomic Sci.">
        <title>Complete genome sequencing and analysis of Saprospira grandis str. Lewin, a predatory marine bacterium.</title>
        <authorList>
            <person name="Saw J.H."/>
            <person name="Yuryev A."/>
            <person name="Kanbe M."/>
            <person name="Hou S."/>
            <person name="Young A.G."/>
            <person name="Aizawa S."/>
            <person name="Alam M."/>
        </authorList>
    </citation>
    <scope>NUCLEOTIDE SEQUENCE [LARGE SCALE GENOMIC DNA]</scope>
    <source>
        <strain evidence="16 17">Lewin</strain>
    </source>
</reference>
<dbReference type="FunFam" id="3.40.50.620:FF:000032">
    <property type="entry name" value="Valine--tRNA ligase"/>
    <property type="match status" value="1"/>
</dbReference>
<dbReference type="KEGG" id="sgn:SGRA_1908"/>
<keyword evidence="9 12" id="KW-0030">Aminoacyl-tRNA synthetase</keyword>
<evidence type="ECO:0000256" key="10">
    <source>
        <dbReference type="ARBA" id="ARBA00047552"/>
    </source>
</evidence>
<dbReference type="Proteomes" id="UP000007519">
    <property type="component" value="Chromosome"/>
</dbReference>
<dbReference type="Gene3D" id="1.10.730.10">
    <property type="entry name" value="Isoleucyl-tRNA Synthetase, Domain 1"/>
    <property type="match status" value="1"/>
</dbReference>
<dbReference type="Pfam" id="PF10458">
    <property type="entry name" value="Val_tRNA-synt_C"/>
    <property type="match status" value="1"/>
</dbReference>
<evidence type="ECO:0000256" key="6">
    <source>
        <dbReference type="ARBA" id="ARBA00022840"/>
    </source>
</evidence>
<evidence type="ECO:0000313" key="16">
    <source>
        <dbReference type="EMBL" id="AFC24642.1"/>
    </source>
</evidence>
<gene>
    <name evidence="12 16" type="primary">valS</name>
    <name evidence="16" type="ordered locus">SGRA_1908</name>
</gene>
<evidence type="ECO:0000256" key="3">
    <source>
        <dbReference type="ARBA" id="ARBA00022490"/>
    </source>
</evidence>
<dbReference type="OrthoDB" id="9810365at2"/>
<dbReference type="InterPro" id="IPR019499">
    <property type="entry name" value="Val-tRNA_synth_tRNA-bd"/>
</dbReference>
<protein>
    <recommendedName>
        <fullName evidence="12">Valine--tRNA ligase</fullName>
        <ecNumber evidence="12">6.1.1.9</ecNumber>
    </recommendedName>
    <alternativeName>
        <fullName evidence="12">Valyl-tRNA synthetase</fullName>
        <shortName evidence="12">ValRS</shortName>
    </alternativeName>
</protein>
<dbReference type="InterPro" id="IPR009008">
    <property type="entry name" value="Val/Leu/Ile-tRNA-synth_edit"/>
</dbReference>
<comment type="catalytic activity">
    <reaction evidence="10 12">
        <text>tRNA(Val) + L-valine + ATP = L-valyl-tRNA(Val) + AMP + diphosphate</text>
        <dbReference type="Rhea" id="RHEA:10704"/>
        <dbReference type="Rhea" id="RHEA-COMP:9672"/>
        <dbReference type="Rhea" id="RHEA-COMP:9708"/>
        <dbReference type="ChEBI" id="CHEBI:30616"/>
        <dbReference type="ChEBI" id="CHEBI:33019"/>
        <dbReference type="ChEBI" id="CHEBI:57762"/>
        <dbReference type="ChEBI" id="CHEBI:78442"/>
        <dbReference type="ChEBI" id="CHEBI:78537"/>
        <dbReference type="ChEBI" id="CHEBI:456215"/>
        <dbReference type="EC" id="6.1.1.9"/>
    </reaction>
</comment>
<dbReference type="Pfam" id="PF08264">
    <property type="entry name" value="Anticodon_1"/>
    <property type="match status" value="1"/>
</dbReference>
<dbReference type="GO" id="GO:0005524">
    <property type="term" value="F:ATP binding"/>
    <property type="evidence" value="ECO:0007669"/>
    <property type="project" value="UniProtKB-UniRule"/>
</dbReference>
<comment type="similarity">
    <text evidence="11 12">Belongs to the class-I aminoacyl-tRNA synthetase family. ValS type 1 subfamily.</text>
</comment>
<keyword evidence="7 12" id="KW-0648">Protein biosynthesis</keyword>
<evidence type="ECO:0000256" key="11">
    <source>
        <dbReference type="ARBA" id="ARBA00060830"/>
    </source>
</evidence>
<dbReference type="InterPro" id="IPR013155">
    <property type="entry name" value="M/V/L/I-tRNA-synth_anticd-bd"/>
</dbReference>
<comment type="domain">
    <text evidence="12">ValRS has two distinct active sites: one for aminoacylation and one for editing. The misactivated threonine is translocated from the active site to the editing site.</text>
</comment>
<organism evidence="16 17">
    <name type="scientific">Saprospira grandis (strain Lewin)</name>
    <dbReference type="NCBI Taxonomy" id="984262"/>
    <lineage>
        <taxon>Bacteria</taxon>
        <taxon>Pseudomonadati</taxon>
        <taxon>Bacteroidota</taxon>
        <taxon>Saprospiria</taxon>
        <taxon>Saprospirales</taxon>
        <taxon>Saprospiraceae</taxon>
        <taxon>Saprospira</taxon>
    </lineage>
</organism>
<evidence type="ECO:0000259" key="13">
    <source>
        <dbReference type="Pfam" id="PF00133"/>
    </source>
</evidence>
<dbReference type="InterPro" id="IPR002300">
    <property type="entry name" value="aa-tRNA-synth_Ia"/>
</dbReference>
<comment type="function">
    <text evidence="12">Catalyzes the attachment of valine to tRNA(Val). As ValRS can inadvertently accommodate and process structurally similar amino acids such as threonine, to avoid such errors, it has a 'posttransfer' editing activity that hydrolyzes mischarged Thr-tRNA(Val) in a tRNA-dependent manner.</text>
</comment>
<feature type="domain" description="Valyl-tRNA synthetase tRNA-binding arm" evidence="15">
    <location>
        <begin position="836"/>
        <end position="900"/>
    </location>
</feature>
<evidence type="ECO:0000256" key="7">
    <source>
        <dbReference type="ARBA" id="ARBA00022917"/>
    </source>
</evidence>
<keyword evidence="4 12" id="KW-0436">Ligase</keyword>
<dbReference type="InterPro" id="IPR033705">
    <property type="entry name" value="Anticodon_Ia_Val"/>
</dbReference>
<evidence type="ECO:0000256" key="12">
    <source>
        <dbReference type="HAMAP-Rule" id="MF_02004"/>
    </source>
</evidence>
<dbReference type="PRINTS" id="PR00986">
    <property type="entry name" value="TRNASYNTHVAL"/>
</dbReference>
<keyword evidence="3 12" id="KW-0963">Cytoplasm</keyword>
<dbReference type="GO" id="GO:0006438">
    <property type="term" value="P:valyl-tRNA aminoacylation"/>
    <property type="evidence" value="ECO:0007669"/>
    <property type="project" value="UniProtKB-UniRule"/>
</dbReference>
<keyword evidence="6 12" id="KW-0067">ATP-binding</keyword>
<dbReference type="Gene3D" id="3.90.740.10">
    <property type="entry name" value="Valyl/Leucyl/Isoleucyl-tRNA synthetase, editing domain"/>
    <property type="match status" value="1"/>
</dbReference>
<dbReference type="CDD" id="cd00817">
    <property type="entry name" value="ValRS_core"/>
    <property type="match status" value="1"/>
</dbReference>
<dbReference type="EMBL" id="CP002831">
    <property type="protein sequence ID" value="AFC24642.1"/>
    <property type="molecule type" value="Genomic_DNA"/>
</dbReference>
<evidence type="ECO:0000259" key="15">
    <source>
        <dbReference type="Pfam" id="PF10458"/>
    </source>
</evidence>
<comment type="domain">
    <text evidence="12">The C-terminal coiled-coil domain is crucial for aminoacylation activity.</text>
</comment>
<evidence type="ECO:0000256" key="5">
    <source>
        <dbReference type="ARBA" id="ARBA00022741"/>
    </source>
</evidence>
<accession>H6L1J8</accession>
<dbReference type="InterPro" id="IPR001412">
    <property type="entry name" value="aa-tRNA-synth_I_CS"/>
</dbReference>
<name>H6L1J8_SAPGL</name>
<dbReference type="STRING" id="984262.SGRA_1908"/>
<proteinExistence type="inferred from homology"/>
<dbReference type="NCBIfam" id="NF004349">
    <property type="entry name" value="PRK05729.1"/>
    <property type="match status" value="1"/>
</dbReference>
<keyword evidence="5 12" id="KW-0547">Nucleotide-binding</keyword>
<dbReference type="RefSeq" id="WP_015692265.1">
    <property type="nucleotide sequence ID" value="NC_016940.1"/>
</dbReference>